<proteinExistence type="predicted"/>
<feature type="transmembrane region" description="Helical" evidence="1">
    <location>
        <begin position="30"/>
        <end position="51"/>
    </location>
</feature>
<keyword evidence="1" id="KW-0472">Membrane</keyword>
<reference evidence="2 3" key="1">
    <citation type="submission" date="2018-06" db="EMBL/GenBank/DDBJ databases">
        <title>Comparative genomics reveals the genomic features of Rhizophagus irregularis, R. cerebriforme, R. diaphanum and Gigaspora rosea, and their symbiotic lifestyle signature.</title>
        <authorList>
            <person name="Morin E."/>
            <person name="San Clemente H."/>
            <person name="Chen E.C.H."/>
            <person name="De La Providencia I."/>
            <person name="Hainaut M."/>
            <person name="Kuo A."/>
            <person name="Kohler A."/>
            <person name="Murat C."/>
            <person name="Tang N."/>
            <person name="Roy S."/>
            <person name="Loubradou J."/>
            <person name="Henrissat B."/>
            <person name="Grigoriev I.V."/>
            <person name="Corradi N."/>
            <person name="Roux C."/>
            <person name="Martin F.M."/>
        </authorList>
    </citation>
    <scope>NUCLEOTIDE SEQUENCE [LARGE SCALE GENOMIC DNA]</scope>
    <source>
        <strain evidence="2 3">DAOM 227022</strain>
    </source>
</reference>
<organism evidence="2 3">
    <name type="scientific">Glomus cerebriforme</name>
    <dbReference type="NCBI Taxonomy" id="658196"/>
    <lineage>
        <taxon>Eukaryota</taxon>
        <taxon>Fungi</taxon>
        <taxon>Fungi incertae sedis</taxon>
        <taxon>Mucoromycota</taxon>
        <taxon>Glomeromycotina</taxon>
        <taxon>Glomeromycetes</taxon>
        <taxon>Glomerales</taxon>
        <taxon>Glomeraceae</taxon>
        <taxon>Glomus</taxon>
    </lineage>
</organism>
<accession>A0A397S0I5</accession>
<dbReference type="AlphaFoldDB" id="A0A397S0I5"/>
<keyword evidence="1" id="KW-1133">Transmembrane helix</keyword>
<evidence type="ECO:0008006" key="4">
    <source>
        <dbReference type="Google" id="ProtNLM"/>
    </source>
</evidence>
<dbReference type="EMBL" id="QKYT01001299">
    <property type="protein sequence ID" value="RIA79438.1"/>
    <property type="molecule type" value="Genomic_DNA"/>
</dbReference>
<evidence type="ECO:0000256" key="1">
    <source>
        <dbReference type="SAM" id="Phobius"/>
    </source>
</evidence>
<sequence>MDVPRLYGLCGRSKMLSFCFASFVLSPHCLLNLLLLIPNTDVIDAIVLYYIGKKRRFYRRVNMNDDRLHIISSIEH</sequence>
<name>A0A397S0I5_9GLOM</name>
<evidence type="ECO:0000313" key="3">
    <source>
        <dbReference type="Proteomes" id="UP000265703"/>
    </source>
</evidence>
<protein>
    <recommendedName>
        <fullName evidence="4">Transmembrane protein</fullName>
    </recommendedName>
</protein>
<gene>
    <name evidence="2" type="ORF">C1645_882668</name>
</gene>
<evidence type="ECO:0000313" key="2">
    <source>
        <dbReference type="EMBL" id="RIA79438.1"/>
    </source>
</evidence>
<comment type="caution">
    <text evidence="2">The sequence shown here is derived from an EMBL/GenBank/DDBJ whole genome shotgun (WGS) entry which is preliminary data.</text>
</comment>
<keyword evidence="1" id="KW-0812">Transmembrane</keyword>
<keyword evidence="3" id="KW-1185">Reference proteome</keyword>
<dbReference type="Proteomes" id="UP000265703">
    <property type="component" value="Unassembled WGS sequence"/>
</dbReference>